<dbReference type="eggNOG" id="COG3023">
    <property type="taxonomic scope" value="Bacteria"/>
</dbReference>
<evidence type="ECO:0000256" key="5">
    <source>
        <dbReference type="ARBA" id="ARBA00023316"/>
    </source>
</evidence>
<dbReference type="SMART" id="SM00644">
    <property type="entry name" value="Ami_2"/>
    <property type="match status" value="1"/>
</dbReference>
<dbReference type="GO" id="GO:0008745">
    <property type="term" value="F:N-acetylmuramoyl-L-alanine amidase activity"/>
    <property type="evidence" value="ECO:0007669"/>
    <property type="project" value="UniProtKB-EC"/>
</dbReference>
<evidence type="ECO:0000256" key="2">
    <source>
        <dbReference type="ARBA" id="ARBA00007553"/>
    </source>
</evidence>
<gene>
    <name evidence="7" type="ORF">VPR01S_01_04200</name>
</gene>
<dbReference type="InterPro" id="IPR002477">
    <property type="entry name" value="Peptidoglycan-bd-like"/>
</dbReference>
<comment type="catalytic activity">
    <reaction evidence="1">
        <text>Hydrolyzes the link between N-acetylmuramoyl residues and L-amino acid residues in certain cell-wall glycopeptides.</text>
        <dbReference type="EC" id="3.5.1.28"/>
    </reaction>
</comment>
<dbReference type="GO" id="GO:0009253">
    <property type="term" value="P:peptidoglycan catabolic process"/>
    <property type="evidence" value="ECO:0007669"/>
    <property type="project" value="InterPro"/>
</dbReference>
<comment type="caution">
    <text evidence="7">The sequence shown here is derived from an EMBL/GenBank/DDBJ whole genome shotgun (WGS) entry which is preliminary data.</text>
</comment>
<dbReference type="CDD" id="cd06583">
    <property type="entry name" value="PGRP"/>
    <property type="match status" value="1"/>
</dbReference>
<protein>
    <recommendedName>
        <fullName evidence="3">N-acetylmuramoyl-L-alanine amidase</fullName>
        <ecNumber evidence="3">3.5.1.28</ecNumber>
    </recommendedName>
</protein>
<dbReference type="Pfam" id="PF01471">
    <property type="entry name" value="PG_binding_1"/>
    <property type="match status" value="1"/>
</dbReference>
<evidence type="ECO:0000259" key="6">
    <source>
        <dbReference type="SMART" id="SM00644"/>
    </source>
</evidence>
<dbReference type="PANTHER" id="PTHR30417">
    <property type="entry name" value="N-ACETYLMURAMOYL-L-ALANINE AMIDASE AMID"/>
    <property type="match status" value="1"/>
</dbReference>
<evidence type="ECO:0000256" key="4">
    <source>
        <dbReference type="ARBA" id="ARBA00022801"/>
    </source>
</evidence>
<organism evidence="7 8">
    <name type="scientific">Vibrio proteolyticus NBRC 13287</name>
    <dbReference type="NCBI Taxonomy" id="1219065"/>
    <lineage>
        <taxon>Bacteria</taxon>
        <taxon>Pseudomonadati</taxon>
        <taxon>Pseudomonadota</taxon>
        <taxon>Gammaproteobacteria</taxon>
        <taxon>Vibrionales</taxon>
        <taxon>Vibrionaceae</taxon>
        <taxon>Vibrio</taxon>
    </lineage>
</organism>
<dbReference type="InterPro" id="IPR036366">
    <property type="entry name" value="PGBDSf"/>
</dbReference>
<dbReference type="PANTHER" id="PTHR30417:SF1">
    <property type="entry name" value="N-ACETYLMURAMOYL-L-ALANINE AMIDASE AMID"/>
    <property type="match status" value="1"/>
</dbReference>
<evidence type="ECO:0000313" key="7">
    <source>
        <dbReference type="EMBL" id="GAD65646.1"/>
    </source>
</evidence>
<dbReference type="InterPro" id="IPR036365">
    <property type="entry name" value="PGBD-like_sf"/>
</dbReference>
<dbReference type="GO" id="GO:0071555">
    <property type="term" value="P:cell wall organization"/>
    <property type="evidence" value="ECO:0007669"/>
    <property type="project" value="UniProtKB-KW"/>
</dbReference>
<dbReference type="EC" id="3.5.1.28" evidence="3"/>
<dbReference type="FunFam" id="3.40.80.10:FF:000003">
    <property type="entry name" value="N-acetylmuramoyl-L-alanine amidase"/>
    <property type="match status" value="1"/>
</dbReference>
<evidence type="ECO:0000256" key="1">
    <source>
        <dbReference type="ARBA" id="ARBA00001561"/>
    </source>
</evidence>
<dbReference type="InterPro" id="IPR036505">
    <property type="entry name" value="Amidase/PGRP_sf"/>
</dbReference>
<dbReference type="Gene3D" id="1.10.101.10">
    <property type="entry name" value="PGBD-like superfamily/PGBD"/>
    <property type="match status" value="1"/>
</dbReference>
<feature type="domain" description="N-acetylmuramoyl-L-alanine amidase" evidence="6">
    <location>
        <begin position="30"/>
        <end position="181"/>
    </location>
</feature>
<dbReference type="RefSeq" id="WP_021703638.1">
    <property type="nucleotide sequence ID" value="NZ_BATJ01000001.1"/>
</dbReference>
<sequence length="277" mass="31346">MLVYSRYLSRRLFVLLCVLFTGCTVTPYRVELVHSPNSSPRISSIVLHYTALNNQASLDILTRADSGVSAHYLIPQGCQSSPCPVLRLVEDDQRAWHAGQSQWRGQAGLNASSIGIEIVNLGYPEAEAQLPIEQRKWDEFETRQIETVAALITDLAKRYQIPPQRILGHSDISPGRKLDPGPRFPWRRLHQTYGVGAWPDEFEVARVMRLSAPEDALSWQTALVEYGYALPITGLWDPVTQQVLRAFQLHFRADKVDGLPDLESWARLQVLLAQYSR</sequence>
<dbReference type="PROSITE" id="PS51257">
    <property type="entry name" value="PROKAR_LIPOPROTEIN"/>
    <property type="match status" value="1"/>
</dbReference>
<dbReference type="Proteomes" id="UP000016570">
    <property type="component" value="Unassembled WGS sequence"/>
</dbReference>
<dbReference type="EMBL" id="BATJ01000001">
    <property type="protein sequence ID" value="GAD65646.1"/>
    <property type="molecule type" value="Genomic_DNA"/>
</dbReference>
<dbReference type="SUPFAM" id="SSF55846">
    <property type="entry name" value="N-acetylmuramoyl-L-alanine amidase-like"/>
    <property type="match status" value="1"/>
</dbReference>
<reference evidence="7 8" key="1">
    <citation type="submission" date="2013-09" db="EMBL/GenBank/DDBJ databases">
        <title>Whole genome shotgun sequence of Vibrio proteolyticus NBRC 13287.</title>
        <authorList>
            <person name="Isaki S."/>
            <person name="Hosoyama A."/>
            <person name="Numata M."/>
            <person name="Hashimoto M."/>
            <person name="Hosoyama Y."/>
            <person name="Tsuchikane K."/>
            <person name="Noguchi M."/>
            <person name="Hirakata S."/>
            <person name="Ichikawa N."/>
            <person name="Ohji S."/>
            <person name="Yamazoe A."/>
            <person name="Fujita N."/>
        </authorList>
    </citation>
    <scope>NUCLEOTIDE SEQUENCE [LARGE SCALE GENOMIC DNA]</scope>
    <source>
        <strain evidence="7 8">NBRC 13287</strain>
    </source>
</reference>
<dbReference type="InterPro" id="IPR002502">
    <property type="entry name" value="Amidase_domain"/>
</dbReference>
<evidence type="ECO:0000313" key="8">
    <source>
        <dbReference type="Proteomes" id="UP000016570"/>
    </source>
</evidence>
<keyword evidence="8" id="KW-1185">Reference proteome</keyword>
<dbReference type="SUPFAM" id="SSF47090">
    <property type="entry name" value="PGBD-like"/>
    <property type="match status" value="1"/>
</dbReference>
<evidence type="ECO:0000256" key="3">
    <source>
        <dbReference type="ARBA" id="ARBA00011901"/>
    </source>
</evidence>
<name>U2ZD52_VIBPR</name>
<keyword evidence="5" id="KW-0961">Cell wall biogenesis/degradation</keyword>
<dbReference type="GO" id="GO:0019867">
    <property type="term" value="C:outer membrane"/>
    <property type="evidence" value="ECO:0007669"/>
    <property type="project" value="TreeGrafter"/>
</dbReference>
<dbReference type="Gene3D" id="3.40.80.10">
    <property type="entry name" value="Peptidoglycan recognition protein-like"/>
    <property type="match status" value="1"/>
</dbReference>
<dbReference type="AlphaFoldDB" id="U2ZD52"/>
<proteinExistence type="inferred from homology"/>
<dbReference type="Pfam" id="PF01510">
    <property type="entry name" value="Amidase_2"/>
    <property type="match status" value="1"/>
</dbReference>
<dbReference type="GO" id="GO:0009254">
    <property type="term" value="P:peptidoglycan turnover"/>
    <property type="evidence" value="ECO:0007669"/>
    <property type="project" value="TreeGrafter"/>
</dbReference>
<comment type="similarity">
    <text evidence="2">Belongs to the N-acetylmuramoyl-L-alanine amidase 2 family.</text>
</comment>
<accession>U2ZD52</accession>
<dbReference type="InterPro" id="IPR051206">
    <property type="entry name" value="NAMLAA_amidase_2"/>
</dbReference>
<keyword evidence="4" id="KW-0378">Hydrolase</keyword>
<dbReference type="STRING" id="1219065.VPR01S_01_04200"/>